<proteinExistence type="predicted"/>
<dbReference type="InterPro" id="IPR039323">
    <property type="entry name" value="ANKRD_45/46/60"/>
</dbReference>
<organism evidence="1 2">
    <name type="scientific">Glonium stellatum</name>
    <dbReference type="NCBI Taxonomy" id="574774"/>
    <lineage>
        <taxon>Eukaryota</taxon>
        <taxon>Fungi</taxon>
        <taxon>Dikarya</taxon>
        <taxon>Ascomycota</taxon>
        <taxon>Pezizomycotina</taxon>
        <taxon>Dothideomycetes</taxon>
        <taxon>Pleosporomycetidae</taxon>
        <taxon>Gloniales</taxon>
        <taxon>Gloniaceae</taxon>
        <taxon>Glonium</taxon>
    </lineage>
</organism>
<dbReference type="SUPFAM" id="SSF48403">
    <property type="entry name" value="Ankyrin repeat"/>
    <property type="match status" value="1"/>
</dbReference>
<dbReference type="InterPro" id="IPR002110">
    <property type="entry name" value="Ankyrin_rpt"/>
</dbReference>
<evidence type="ECO:0000313" key="1">
    <source>
        <dbReference type="EMBL" id="OCL01541.1"/>
    </source>
</evidence>
<gene>
    <name evidence="1" type="ORF">AOQ84DRAFT_443952</name>
</gene>
<dbReference type="PANTHER" id="PTHR22677:SF4">
    <property type="entry name" value="USHER SYNDROME TYPE-1G PROTEIN-LIKE PROTEIN"/>
    <property type="match status" value="1"/>
</dbReference>
<dbReference type="OrthoDB" id="194358at2759"/>
<dbReference type="Pfam" id="PF12796">
    <property type="entry name" value="Ank_2"/>
    <property type="match status" value="1"/>
</dbReference>
<reference evidence="1 2" key="1">
    <citation type="journal article" date="2016" name="Nat. Commun.">
        <title>Ectomycorrhizal ecology is imprinted in the genome of the dominant symbiotic fungus Cenococcum geophilum.</title>
        <authorList>
            <consortium name="DOE Joint Genome Institute"/>
            <person name="Peter M."/>
            <person name="Kohler A."/>
            <person name="Ohm R.A."/>
            <person name="Kuo A."/>
            <person name="Krutzmann J."/>
            <person name="Morin E."/>
            <person name="Arend M."/>
            <person name="Barry K.W."/>
            <person name="Binder M."/>
            <person name="Choi C."/>
            <person name="Clum A."/>
            <person name="Copeland A."/>
            <person name="Grisel N."/>
            <person name="Haridas S."/>
            <person name="Kipfer T."/>
            <person name="LaButti K."/>
            <person name="Lindquist E."/>
            <person name="Lipzen A."/>
            <person name="Maire R."/>
            <person name="Meier B."/>
            <person name="Mihaltcheva S."/>
            <person name="Molinier V."/>
            <person name="Murat C."/>
            <person name="Poggeler S."/>
            <person name="Quandt C.A."/>
            <person name="Sperisen C."/>
            <person name="Tritt A."/>
            <person name="Tisserant E."/>
            <person name="Crous P.W."/>
            <person name="Henrissat B."/>
            <person name="Nehls U."/>
            <person name="Egli S."/>
            <person name="Spatafora J.W."/>
            <person name="Grigoriev I.V."/>
            <person name="Martin F.M."/>
        </authorList>
    </citation>
    <scope>NUCLEOTIDE SEQUENCE [LARGE SCALE GENOMIC DNA]</scope>
    <source>
        <strain evidence="1 2">CBS 207.34</strain>
    </source>
</reference>
<dbReference type="SMART" id="SM00248">
    <property type="entry name" value="ANK"/>
    <property type="match status" value="2"/>
</dbReference>
<sequence length="366" mass="41761">MPIWRHCCIERNVNLDWFHESSKEGRVGYESDSSDVKDDANTIPTSPLTTYESHSRLTQGASNIYQQLAHYMSTAGFSADDYVGSTISTEHLERLSPICSNFKRDPQENFRQPDLLHVSLQGSLPTLSANNWRDPRKLLTSIQCDTRFMKYLEYSHPSVYLLFRVAAPREVTAILKYFFDRASIRMIRSSLTIVRGGGSTYVVPTQQLVNVGLHFEPSNLLVYGANAIHYQMKDGQTALIKACANDPLYAVQLLFSRHTDVNIETPVGFPLQAAVISNRLDIVKYLMQHGARLDTILARNPQPLILAAMNGFTEATKYSPEWCRYQLLDVWSKRFIQNLQDGYDTAHDRHTQRSFEVIQYILEINS</sequence>
<keyword evidence="2" id="KW-1185">Reference proteome</keyword>
<protein>
    <submittedName>
        <fullName evidence="1">Uncharacterized protein</fullName>
    </submittedName>
</protein>
<evidence type="ECO:0000313" key="2">
    <source>
        <dbReference type="Proteomes" id="UP000250140"/>
    </source>
</evidence>
<dbReference type="Proteomes" id="UP000250140">
    <property type="component" value="Unassembled WGS sequence"/>
</dbReference>
<dbReference type="InterPro" id="IPR036770">
    <property type="entry name" value="Ankyrin_rpt-contain_sf"/>
</dbReference>
<dbReference type="PANTHER" id="PTHR22677">
    <property type="entry name" value="ANKYRIN REPEAT DOMAIN-CONTAINING PROTEIN 60"/>
    <property type="match status" value="1"/>
</dbReference>
<dbReference type="EMBL" id="KV751113">
    <property type="protein sequence ID" value="OCL01541.1"/>
    <property type="molecule type" value="Genomic_DNA"/>
</dbReference>
<accession>A0A8E2EN27</accession>
<dbReference type="Gene3D" id="1.25.40.20">
    <property type="entry name" value="Ankyrin repeat-containing domain"/>
    <property type="match status" value="1"/>
</dbReference>
<name>A0A8E2EN27_9PEZI</name>
<dbReference type="AlphaFoldDB" id="A0A8E2EN27"/>